<keyword evidence="2" id="KW-1185">Reference proteome</keyword>
<sequence>MCLKAGTPLFHLNPNADTATSGNTEGLNTPVVQTTNCPKVCY</sequence>
<accession>A0A069QVK2</accession>
<name>A0A069QVK2_HOYLO</name>
<dbReference type="HOGENOM" id="CLU_3255778_0_0_10"/>
<evidence type="ECO:0000313" key="1">
    <source>
        <dbReference type="EMBL" id="KDR53891.1"/>
    </source>
</evidence>
<dbReference type="AlphaFoldDB" id="A0A069QVK2"/>
<reference evidence="1 2" key="1">
    <citation type="submission" date="2013-08" db="EMBL/GenBank/DDBJ databases">
        <authorList>
            <person name="Weinstock G."/>
            <person name="Sodergren E."/>
            <person name="Wylie T."/>
            <person name="Fulton L."/>
            <person name="Fulton R."/>
            <person name="Fronick C."/>
            <person name="O'Laughlin M."/>
            <person name="Godfrey J."/>
            <person name="Miner T."/>
            <person name="Herter B."/>
            <person name="Appelbaum E."/>
            <person name="Cordes M."/>
            <person name="Lek S."/>
            <person name="Wollam A."/>
            <person name="Pepin K.H."/>
            <person name="Palsikar V.B."/>
            <person name="Mitreva M."/>
            <person name="Wilson R.K."/>
        </authorList>
    </citation>
    <scope>NUCLEOTIDE SEQUENCE [LARGE SCALE GENOMIC DNA]</scope>
    <source>
        <strain evidence="1 2">ATCC 15930</strain>
    </source>
</reference>
<proteinExistence type="predicted"/>
<evidence type="ECO:0000313" key="2">
    <source>
        <dbReference type="Proteomes" id="UP000027442"/>
    </source>
</evidence>
<dbReference type="PATRIC" id="fig|1122985.7.peg.27"/>
<dbReference type="Proteomes" id="UP000027442">
    <property type="component" value="Unassembled WGS sequence"/>
</dbReference>
<organism evidence="1 2">
    <name type="scientific">Hoylesella loescheii DSM 19665 = JCM 12249 = ATCC 15930</name>
    <dbReference type="NCBI Taxonomy" id="1122985"/>
    <lineage>
        <taxon>Bacteria</taxon>
        <taxon>Pseudomonadati</taxon>
        <taxon>Bacteroidota</taxon>
        <taxon>Bacteroidia</taxon>
        <taxon>Bacteroidales</taxon>
        <taxon>Prevotellaceae</taxon>
        <taxon>Hoylesella</taxon>
    </lineage>
</organism>
<gene>
    <name evidence="1" type="ORF">HMPREF1991_00027</name>
</gene>
<protein>
    <submittedName>
        <fullName evidence="1">Uncharacterized protein</fullName>
    </submittedName>
</protein>
<dbReference type="EMBL" id="JNGW01000002">
    <property type="protein sequence ID" value="KDR53891.1"/>
    <property type="molecule type" value="Genomic_DNA"/>
</dbReference>
<comment type="caution">
    <text evidence="1">The sequence shown here is derived from an EMBL/GenBank/DDBJ whole genome shotgun (WGS) entry which is preliminary data.</text>
</comment>